<proteinExistence type="predicted"/>
<dbReference type="RefSeq" id="XP_003669988.1">
    <property type="nucleotide sequence ID" value="XM_003669940.1"/>
</dbReference>
<dbReference type="AlphaFoldDB" id="G0WAD4"/>
<accession>G0WAD4</accession>
<gene>
    <name evidence="2" type="primary">NDAI0D04310</name>
    <name evidence="2" type="ordered locus">NDAI_0D04310</name>
</gene>
<dbReference type="GeneID" id="11495045"/>
<sequence length="985" mass="115301">MSINDEQRLFQSLNEFLAVLDRKPSNTKQCAKCLKETIRILKMDLLSLLRHQLHQHVLPSNSIYNKTQGRDILIQWWVSLLNYLNYNNNDNGNIFQFIEQQEQEQQRDITVDDQGNKTLENLCLSLLSIIFECISKIITLLMILPSHSQREYDVYCHHILLTIENISNILISNSRHRSLQFYQKYNSLLAPFLGKLNAFGLIYLPDDQYFDVHLLLTFYPIEHLTIKQLNKTTSSKTSIFAWKERNFKLQNSENSNDLKSKKTLIDRQKINHCLLVKNFKIIQSYLKNDQIFMSFYWHYWYIIICTLSSSQFKVMDLNQIPTSKIILKYATSGLLKADITNLNSFITKNTLIPKFNKNSLNNNELINDTMPDVNINDINGTKKVNKNILSPSQINDHIFKYFKSIKLWECLESLVVLFSKRTHGDSDNNNDDETLQYCKKLIKTHDSFTLKFMSRISAYDYNTGNIIFNKLFQFIIYKFHKYDHNLTFVSSFNWSKWLDGMIAMLKTNNLNSQIVTIICLFNIWSLLPSRIQMHFATELIELNQSLIFDTLLIESFSNVIPILLWKFIIFKMIPSITKEEDFTDTIRKSIFLKINEIYNELVSIQNYLNNLQNEKSKVKYFNRVNLSIEDNLLFYDNKKLIIKREWPFLSSIVSSNNTISNNNAKKNENKKQKQKKNDKDLSFPTLTSIFTKSPTLIQTGGSYPYDVIEQRTDGFQHSSDDDSSDNDGDDHVDTTYDVEFDLKSTFNSWFSKLVTTTTPEEEDDENDDEVRNEYGDENAYNANIIDAPELTYMDSLMEKIKYDPTKVLSSTNGNNKVFNVFHMVNFANESFKYHKRLNQYNRIWRSKAREEKQLPKLPNSVDGMDKDIPVAIKDSISTEIKGNTVNEYNDKDSFDIKLPYPDLSLLGIDSIIPVETNDMVIDEKSNTSKNMDTRIMKLITRQNKLVKFINIFNLTMEEYYDFLNLVNSDHTNVFLEFEIIKPSGI</sequence>
<dbReference type="OrthoDB" id="296767at2759"/>
<dbReference type="Proteomes" id="UP000000689">
    <property type="component" value="Chromosome 4"/>
</dbReference>
<dbReference type="Pfam" id="PF08578">
    <property type="entry name" value="DUF1765"/>
    <property type="match status" value="1"/>
</dbReference>
<evidence type="ECO:0000313" key="2">
    <source>
        <dbReference type="EMBL" id="CCD24745.1"/>
    </source>
</evidence>
<dbReference type="KEGG" id="ndi:NDAI_0D04310"/>
<protein>
    <submittedName>
        <fullName evidence="2">Uncharacterized protein</fullName>
    </submittedName>
</protein>
<feature type="compositionally biased region" description="Acidic residues" evidence="1">
    <location>
        <begin position="759"/>
        <end position="768"/>
    </location>
</feature>
<dbReference type="HOGENOM" id="CLU_006978_0_0_1"/>
<feature type="region of interest" description="Disordered" evidence="1">
    <location>
        <begin position="756"/>
        <end position="777"/>
    </location>
</feature>
<keyword evidence="3" id="KW-1185">Reference proteome</keyword>
<reference evidence="2 3" key="1">
    <citation type="journal article" date="2011" name="Proc. Natl. Acad. Sci. U.S.A.">
        <title>Evolutionary erosion of yeast sex chromosomes by mating-type switching accidents.</title>
        <authorList>
            <person name="Gordon J.L."/>
            <person name="Armisen D."/>
            <person name="Proux-Wera E."/>
            <person name="Oheigeartaigh S.S."/>
            <person name="Byrne K.P."/>
            <person name="Wolfe K.H."/>
        </authorList>
    </citation>
    <scope>NUCLEOTIDE SEQUENCE [LARGE SCALE GENOMIC DNA]</scope>
    <source>
        <strain evidence="3">ATCC 10597 / BCRC 20456 / CBS 421 / NBRC 0211 / NRRL Y-12639</strain>
    </source>
</reference>
<dbReference type="EMBL" id="HE580270">
    <property type="protein sequence ID" value="CCD24745.1"/>
    <property type="molecule type" value="Genomic_DNA"/>
</dbReference>
<evidence type="ECO:0000313" key="3">
    <source>
        <dbReference type="Proteomes" id="UP000000689"/>
    </source>
</evidence>
<dbReference type="InterPro" id="IPR013887">
    <property type="entry name" value="UPF0592"/>
</dbReference>
<feature type="region of interest" description="Disordered" evidence="1">
    <location>
        <begin position="714"/>
        <end position="733"/>
    </location>
</feature>
<dbReference type="eggNOG" id="ENOG502QQ52">
    <property type="taxonomic scope" value="Eukaryota"/>
</dbReference>
<dbReference type="OMA" id="WHYWYII"/>
<organism evidence="2 3">
    <name type="scientific">Naumovozyma dairenensis (strain ATCC 10597 / BCRC 20456 / CBS 421 / NBRC 0211 / NRRL Y-12639)</name>
    <name type="common">Saccharomyces dairenensis</name>
    <dbReference type="NCBI Taxonomy" id="1071378"/>
    <lineage>
        <taxon>Eukaryota</taxon>
        <taxon>Fungi</taxon>
        <taxon>Dikarya</taxon>
        <taxon>Ascomycota</taxon>
        <taxon>Saccharomycotina</taxon>
        <taxon>Saccharomycetes</taxon>
        <taxon>Saccharomycetales</taxon>
        <taxon>Saccharomycetaceae</taxon>
        <taxon>Naumovozyma</taxon>
    </lineage>
</organism>
<evidence type="ECO:0000256" key="1">
    <source>
        <dbReference type="SAM" id="MobiDB-lite"/>
    </source>
</evidence>
<name>G0WAD4_NAUDC</name>